<evidence type="ECO:0000256" key="3">
    <source>
        <dbReference type="ARBA" id="ARBA00010323"/>
    </source>
</evidence>
<evidence type="ECO:0000256" key="11">
    <source>
        <dbReference type="PIRNR" id="PIRNR016636"/>
    </source>
</evidence>
<dbReference type="GO" id="GO:0016746">
    <property type="term" value="F:acyltransferase activity"/>
    <property type="evidence" value="ECO:0007669"/>
    <property type="project" value="UniProtKB-KW"/>
</dbReference>
<keyword evidence="11" id="KW-0997">Cell inner membrane</keyword>
<keyword evidence="5 11" id="KW-0808">Transferase</keyword>
<dbReference type="InterPro" id="IPR051085">
    <property type="entry name" value="MB_O-acyltransferase"/>
</dbReference>
<evidence type="ECO:0000256" key="12">
    <source>
        <dbReference type="SAM" id="Phobius"/>
    </source>
</evidence>
<evidence type="ECO:0000256" key="6">
    <source>
        <dbReference type="ARBA" id="ARBA00022692"/>
    </source>
</evidence>
<keyword evidence="10 11" id="KW-0012">Acyltransferase</keyword>
<evidence type="ECO:0000256" key="10">
    <source>
        <dbReference type="ARBA" id="ARBA00023315"/>
    </source>
</evidence>
<reference evidence="13 14" key="1">
    <citation type="submission" date="2020-06" db="EMBL/GenBank/DDBJ databases">
        <title>Whole-genome sequence of Allochromatium humboldtianum DSM 21881, type strain.</title>
        <authorList>
            <person name="Kyndt J.A."/>
            <person name="Meyer T.E."/>
        </authorList>
    </citation>
    <scope>NUCLEOTIDE SEQUENCE [LARGE SCALE GENOMIC DNA]</scope>
    <source>
        <strain evidence="13 14">DSM 21881</strain>
    </source>
</reference>
<evidence type="ECO:0000256" key="1">
    <source>
        <dbReference type="ARBA" id="ARBA00004651"/>
    </source>
</evidence>
<dbReference type="InterPro" id="IPR004299">
    <property type="entry name" value="MBOAT_fam"/>
</dbReference>
<dbReference type="UniPathway" id="UPA00286"/>
<evidence type="ECO:0000256" key="5">
    <source>
        <dbReference type="ARBA" id="ARBA00022679"/>
    </source>
</evidence>
<evidence type="ECO:0000313" key="13">
    <source>
        <dbReference type="EMBL" id="NVZ10766.1"/>
    </source>
</evidence>
<dbReference type="AlphaFoldDB" id="A0A850REX3"/>
<protein>
    <recommendedName>
        <fullName evidence="11">Probable alginate O-acetylase</fullName>
        <ecNumber evidence="11">2.3.1.-</ecNumber>
    </recommendedName>
</protein>
<dbReference type="PANTHER" id="PTHR13285">
    <property type="entry name" value="ACYLTRANSFERASE"/>
    <property type="match status" value="1"/>
</dbReference>
<keyword evidence="9 11" id="KW-0472">Membrane</keyword>
<keyword evidence="6 11" id="KW-0812">Transmembrane</keyword>
<keyword evidence="7 11" id="KW-0016">Alginate biosynthesis</keyword>
<comment type="subcellular location">
    <subcellularLocation>
        <location evidence="11">Cell inner membrane</location>
    </subcellularLocation>
    <subcellularLocation>
        <location evidence="1">Cell membrane</location>
        <topology evidence="1">Multi-pass membrane protein</topology>
    </subcellularLocation>
</comment>
<feature type="transmembrane region" description="Helical" evidence="12">
    <location>
        <begin position="436"/>
        <end position="453"/>
    </location>
</feature>
<gene>
    <name evidence="13" type="ORF">HW932_15990</name>
</gene>
<feature type="transmembrane region" description="Helical" evidence="12">
    <location>
        <begin position="118"/>
        <end position="140"/>
    </location>
</feature>
<evidence type="ECO:0000313" key="14">
    <source>
        <dbReference type="Proteomes" id="UP000592294"/>
    </source>
</evidence>
<feature type="transmembrane region" description="Helical" evidence="12">
    <location>
        <begin position="397"/>
        <end position="416"/>
    </location>
</feature>
<dbReference type="GO" id="GO:0042121">
    <property type="term" value="P:alginic acid biosynthetic process"/>
    <property type="evidence" value="ECO:0007669"/>
    <property type="project" value="UniProtKB-UniRule"/>
</dbReference>
<feature type="transmembrane region" description="Helical" evidence="12">
    <location>
        <begin position="152"/>
        <end position="173"/>
    </location>
</feature>
<accession>A0A850REX3</accession>
<keyword evidence="8 12" id="KW-1133">Transmembrane helix</keyword>
<comment type="pathway">
    <text evidence="2 11">Glycan biosynthesis; alginate biosynthesis.</text>
</comment>
<name>A0A850REX3_9GAMM</name>
<dbReference type="PIRSF" id="PIRSF500217">
    <property type="entry name" value="AlgI"/>
    <property type="match status" value="1"/>
</dbReference>
<dbReference type="InterPro" id="IPR024194">
    <property type="entry name" value="Ac/AlaTfrase_AlgI/DltB"/>
</dbReference>
<evidence type="ECO:0000256" key="4">
    <source>
        <dbReference type="ARBA" id="ARBA00022475"/>
    </source>
</evidence>
<dbReference type="PANTHER" id="PTHR13285:SF23">
    <property type="entry name" value="TEICHOIC ACID D-ALANYLTRANSFERASE"/>
    <property type="match status" value="1"/>
</dbReference>
<evidence type="ECO:0000256" key="2">
    <source>
        <dbReference type="ARBA" id="ARBA00005182"/>
    </source>
</evidence>
<feature type="transmembrane region" description="Helical" evidence="12">
    <location>
        <begin position="193"/>
        <end position="211"/>
    </location>
</feature>
<sequence>MLFNSLEFILLFLPLTLLLWRLALGWGGLRPALALLVAGSLLFYGWWNPAYLPGLVASILLNFWIGRQILNALAAGRKPLATRWLQLGLVFDLAVLGVFKYAYFIADNLAVLGGWHVPFAPLLLPLGISFITFQQLAYLIDCRRGQVRDHGLLDYLVFISFFPQLIAGPIVHHRPLIAQLDTARNPLLPTRDHWPLAVTLFALGLFKKVALADTLARYATPAFEAAALGPVSGDLAWQGMLAYSLQLYFDFSGYSDMALGLGLLFGLKLPVNFDSPYRARSIIDFWRRWNITLSHFLRDYVYIPLGGNRLGAGRRRLNLLATMLLGGLWHGAGWTFVLWGGLHGGLLLINHAWRDRCARSQRLGTLAARVPTPVWIGLTFLLTALAWVPFRAPSFAAALNLYAGLPDLGALFAALGTAPWWPTPAFWQGWLDADPALAWAWIALGLMIVWGLPTGWRWVGYDPEPNRPLKRRSGVFQGIIAGLLLWIALKTLLTAPASEFLYFNF</sequence>
<evidence type="ECO:0000256" key="8">
    <source>
        <dbReference type="ARBA" id="ARBA00022989"/>
    </source>
</evidence>
<dbReference type="GO" id="GO:0005886">
    <property type="term" value="C:plasma membrane"/>
    <property type="evidence" value="ECO:0007669"/>
    <property type="project" value="UniProtKB-SubCell"/>
</dbReference>
<keyword evidence="4 11" id="KW-1003">Cell membrane</keyword>
<proteinExistence type="inferred from homology"/>
<feature type="transmembrane region" description="Helical" evidence="12">
    <location>
        <begin position="474"/>
        <end position="493"/>
    </location>
</feature>
<dbReference type="EC" id="2.3.1.-" evidence="11"/>
<keyword evidence="14" id="KW-1185">Reference proteome</keyword>
<comment type="caution">
    <text evidence="13">The sequence shown here is derived from an EMBL/GenBank/DDBJ whole genome shotgun (WGS) entry which is preliminary data.</text>
</comment>
<feature type="transmembrane region" description="Helical" evidence="12">
    <location>
        <begin position="49"/>
        <end position="66"/>
    </location>
</feature>
<evidence type="ECO:0000256" key="9">
    <source>
        <dbReference type="ARBA" id="ARBA00023136"/>
    </source>
</evidence>
<comment type="similarity">
    <text evidence="3 11">Belongs to the membrane-bound acyltransferase family.</text>
</comment>
<dbReference type="RefSeq" id="WP_176977500.1">
    <property type="nucleotide sequence ID" value="NZ_JABZEO010000012.1"/>
</dbReference>
<dbReference type="PIRSF" id="PIRSF016636">
    <property type="entry name" value="AlgI_DltB"/>
    <property type="match status" value="1"/>
</dbReference>
<dbReference type="InterPro" id="IPR028362">
    <property type="entry name" value="AlgI"/>
</dbReference>
<organism evidence="13 14">
    <name type="scientific">Allochromatium humboldtianum</name>
    <dbReference type="NCBI Taxonomy" id="504901"/>
    <lineage>
        <taxon>Bacteria</taxon>
        <taxon>Pseudomonadati</taxon>
        <taxon>Pseudomonadota</taxon>
        <taxon>Gammaproteobacteria</taxon>
        <taxon>Chromatiales</taxon>
        <taxon>Chromatiaceae</taxon>
        <taxon>Allochromatium</taxon>
    </lineage>
</organism>
<evidence type="ECO:0000256" key="7">
    <source>
        <dbReference type="ARBA" id="ARBA00022841"/>
    </source>
</evidence>
<feature type="transmembrane region" description="Helical" evidence="12">
    <location>
        <begin position="87"/>
        <end position="106"/>
    </location>
</feature>
<dbReference type="Pfam" id="PF03062">
    <property type="entry name" value="MBOAT"/>
    <property type="match status" value="1"/>
</dbReference>
<dbReference type="EMBL" id="JABZEO010000012">
    <property type="protein sequence ID" value="NVZ10766.1"/>
    <property type="molecule type" value="Genomic_DNA"/>
</dbReference>
<feature type="transmembrane region" description="Helical" evidence="12">
    <location>
        <begin position="317"/>
        <end position="339"/>
    </location>
</feature>
<feature type="transmembrane region" description="Helical" evidence="12">
    <location>
        <begin position="372"/>
        <end position="390"/>
    </location>
</feature>
<dbReference type="Proteomes" id="UP000592294">
    <property type="component" value="Unassembled WGS sequence"/>
</dbReference>